<name>A0A6J4IPX0_9ACTN</name>
<keyword evidence="4 8" id="KW-0479">Metal-binding</keyword>
<keyword evidence="7 8" id="KW-0411">Iron-sulfur</keyword>
<dbReference type="AlphaFoldDB" id="A0A6J4IPX0"/>
<evidence type="ECO:0000256" key="3">
    <source>
        <dbReference type="ARBA" id="ARBA00022485"/>
    </source>
</evidence>
<organism evidence="10">
    <name type="scientific">uncultured Acidimicrobiales bacterium</name>
    <dbReference type="NCBI Taxonomy" id="310071"/>
    <lineage>
        <taxon>Bacteria</taxon>
        <taxon>Bacillati</taxon>
        <taxon>Actinomycetota</taxon>
        <taxon>Acidimicrobiia</taxon>
        <taxon>Acidimicrobiales</taxon>
        <taxon>environmental samples</taxon>
    </lineage>
</organism>
<dbReference type="Pfam" id="PF13459">
    <property type="entry name" value="Fer4_15"/>
    <property type="match status" value="1"/>
</dbReference>
<keyword evidence="5 8" id="KW-0249">Electron transport</keyword>
<dbReference type="InterPro" id="IPR052395">
    <property type="entry name" value="ET_Ferredoxin"/>
</dbReference>
<dbReference type="PRINTS" id="PR00352">
    <property type="entry name" value="3FE4SFRDOXIN"/>
</dbReference>
<dbReference type="SUPFAM" id="SSF54862">
    <property type="entry name" value="4Fe-4S ferredoxins"/>
    <property type="match status" value="1"/>
</dbReference>
<dbReference type="InterPro" id="IPR017896">
    <property type="entry name" value="4Fe4S_Fe-S-bd"/>
</dbReference>
<feature type="domain" description="4Fe-4S ferredoxin-type" evidence="9">
    <location>
        <begin position="1"/>
        <end position="29"/>
    </location>
</feature>
<evidence type="ECO:0000256" key="4">
    <source>
        <dbReference type="ARBA" id="ARBA00022723"/>
    </source>
</evidence>
<proteinExistence type="predicted"/>
<dbReference type="Gene3D" id="3.30.70.20">
    <property type="match status" value="1"/>
</dbReference>
<evidence type="ECO:0000256" key="5">
    <source>
        <dbReference type="ARBA" id="ARBA00022982"/>
    </source>
</evidence>
<gene>
    <name evidence="10" type="ORF">AVDCRST_MAG20-2793</name>
</gene>
<evidence type="ECO:0000259" key="9">
    <source>
        <dbReference type="PROSITE" id="PS51379"/>
    </source>
</evidence>
<evidence type="ECO:0000256" key="1">
    <source>
        <dbReference type="ARBA" id="ARBA00001966"/>
    </source>
</evidence>
<sequence length="77" mass="8311">MKVWIDQDLCTGDGLCEEIAPDVFTLLDDGLAYVKEGSKVFSDPGGAEGMANFDDKYTDAVVESAEECPGECIFIEP</sequence>
<reference evidence="10" key="1">
    <citation type="submission" date="2020-02" db="EMBL/GenBank/DDBJ databases">
        <authorList>
            <person name="Meier V. D."/>
        </authorList>
    </citation>
    <scope>NUCLEOTIDE SEQUENCE</scope>
    <source>
        <strain evidence="10">AVDCRST_MAG20</strain>
    </source>
</reference>
<dbReference type="GO" id="GO:0005506">
    <property type="term" value="F:iron ion binding"/>
    <property type="evidence" value="ECO:0007669"/>
    <property type="project" value="UniProtKB-UniRule"/>
</dbReference>
<dbReference type="PROSITE" id="PS51379">
    <property type="entry name" value="4FE4S_FER_2"/>
    <property type="match status" value="1"/>
</dbReference>
<comment type="cofactor">
    <cofactor evidence="1">
        <name>[4Fe-4S] cluster</name>
        <dbReference type="ChEBI" id="CHEBI:49883"/>
    </cofactor>
</comment>
<evidence type="ECO:0000256" key="6">
    <source>
        <dbReference type="ARBA" id="ARBA00023004"/>
    </source>
</evidence>
<evidence type="ECO:0000256" key="7">
    <source>
        <dbReference type="ARBA" id="ARBA00023014"/>
    </source>
</evidence>
<dbReference type="GO" id="GO:0009055">
    <property type="term" value="F:electron transfer activity"/>
    <property type="evidence" value="ECO:0007669"/>
    <property type="project" value="UniProtKB-UniRule"/>
</dbReference>
<dbReference type="PANTHER" id="PTHR39163">
    <property type="entry name" value="FERREDOXIN"/>
    <property type="match status" value="1"/>
</dbReference>
<evidence type="ECO:0000256" key="2">
    <source>
        <dbReference type="ARBA" id="ARBA00022448"/>
    </source>
</evidence>
<protein>
    <recommendedName>
        <fullName evidence="8">Ferredoxin</fullName>
    </recommendedName>
</protein>
<comment type="function">
    <text evidence="8">Ferredoxins are iron-sulfur proteins that transfer electrons in a wide variety of metabolic reactions.</text>
</comment>
<evidence type="ECO:0000313" key="10">
    <source>
        <dbReference type="EMBL" id="CAA9258372.1"/>
    </source>
</evidence>
<keyword evidence="6 8" id="KW-0408">Iron</keyword>
<accession>A0A6J4IPX0</accession>
<dbReference type="GO" id="GO:0051539">
    <property type="term" value="F:4 iron, 4 sulfur cluster binding"/>
    <property type="evidence" value="ECO:0007669"/>
    <property type="project" value="UniProtKB-KW"/>
</dbReference>
<keyword evidence="2 8" id="KW-0813">Transport</keyword>
<evidence type="ECO:0000256" key="8">
    <source>
        <dbReference type="RuleBase" id="RU368020"/>
    </source>
</evidence>
<dbReference type="PANTHER" id="PTHR39163:SF1">
    <property type="entry name" value="FERREDOXIN"/>
    <property type="match status" value="1"/>
</dbReference>
<keyword evidence="3" id="KW-0004">4Fe-4S</keyword>
<dbReference type="EMBL" id="CADCSY010000120">
    <property type="protein sequence ID" value="CAA9258372.1"/>
    <property type="molecule type" value="Genomic_DNA"/>
</dbReference>
<dbReference type="InterPro" id="IPR001080">
    <property type="entry name" value="3Fe4S_ferredoxin"/>
</dbReference>